<dbReference type="GO" id="GO:0005543">
    <property type="term" value="F:phospholipid binding"/>
    <property type="evidence" value="ECO:0007669"/>
    <property type="project" value="TreeGrafter"/>
</dbReference>
<gene>
    <name evidence="12" type="ORF">CB5_LOCUS19592</name>
</gene>
<protein>
    <recommendedName>
        <fullName evidence="9">mRNA export factor GLE1</fullName>
    </recommendedName>
    <alternativeName>
        <fullName evidence="10">Nucleoporin GLE1</fullName>
    </alternativeName>
</protein>
<dbReference type="Pfam" id="PF07817">
    <property type="entry name" value="GLE1"/>
    <property type="match status" value="1"/>
</dbReference>
<keyword evidence="3" id="KW-0813">Transport</keyword>
<evidence type="ECO:0000256" key="3">
    <source>
        <dbReference type="ARBA" id="ARBA00022448"/>
    </source>
</evidence>
<dbReference type="PANTHER" id="PTHR12960:SF0">
    <property type="entry name" value="MRNA EXPORT FACTOR GLE1"/>
    <property type="match status" value="1"/>
</dbReference>
<dbReference type="Gene3D" id="1.25.40.510">
    <property type="entry name" value="GLE1-like"/>
    <property type="match status" value="1"/>
</dbReference>
<evidence type="ECO:0000256" key="7">
    <source>
        <dbReference type="ARBA" id="ARBA00023132"/>
    </source>
</evidence>
<name>A0A6V7Q022_ANACO</name>
<proteinExistence type="inferred from homology"/>
<accession>A0A6V7Q022</accession>
<dbReference type="AlphaFoldDB" id="A0A6V7Q022"/>
<dbReference type="FunFam" id="1.25.40.510:FF:000002">
    <property type="entry name" value="Protein GLE1"/>
    <property type="match status" value="1"/>
</dbReference>
<dbReference type="InterPro" id="IPR038506">
    <property type="entry name" value="GLE1-like_sf"/>
</dbReference>
<reference evidence="12" key="1">
    <citation type="submission" date="2020-07" db="EMBL/GenBank/DDBJ databases">
        <authorList>
            <person name="Lin J."/>
        </authorList>
    </citation>
    <scope>NUCLEOTIDE SEQUENCE</scope>
</reference>
<feature type="region of interest" description="Disordered" evidence="11">
    <location>
        <begin position="254"/>
        <end position="277"/>
    </location>
</feature>
<keyword evidence="6" id="KW-0811">Translocation</keyword>
<keyword evidence="5" id="KW-0653">Protein transport</keyword>
<evidence type="ECO:0000313" key="12">
    <source>
        <dbReference type="EMBL" id="CAD1836381.1"/>
    </source>
</evidence>
<evidence type="ECO:0000256" key="5">
    <source>
        <dbReference type="ARBA" id="ARBA00022927"/>
    </source>
</evidence>
<evidence type="ECO:0000256" key="4">
    <source>
        <dbReference type="ARBA" id="ARBA00022816"/>
    </source>
</evidence>
<dbReference type="GO" id="GO:0016973">
    <property type="term" value="P:poly(A)+ mRNA export from nucleus"/>
    <property type="evidence" value="ECO:0007669"/>
    <property type="project" value="InterPro"/>
</dbReference>
<dbReference type="GO" id="GO:0044614">
    <property type="term" value="C:nuclear pore cytoplasmic filaments"/>
    <property type="evidence" value="ECO:0007669"/>
    <property type="project" value="TreeGrafter"/>
</dbReference>
<evidence type="ECO:0000256" key="10">
    <source>
        <dbReference type="ARBA" id="ARBA00029983"/>
    </source>
</evidence>
<dbReference type="InterPro" id="IPR012476">
    <property type="entry name" value="GLE1"/>
</dbReference>
<dbReference type="EMBL" id="LR862131">
    <property type="protein sequence ID" value="CAD1836381.1"/>
    <property type="molecule type" value="Genomic_DNA"/>
</dbReference>
<dbReference type="PANTHER" id="PTHR12960">
    <property type="entry name" value="GLE-1-RELATED"/>
    <property type="match status" value="1"/>
</dbReference>
<keyword evidence="4" id="KW-0509">mRNA transport</keyword>
<evidence type="ECO:0000256" key="11">
    <source>
        <dbReference type="SAM" id="MobiDB-lite"/>
    </source>
</evidence>
<evidence type="ECO:0000256" key="8">
    <source>
        <dbReference type="ARBA" id="ARBA00023242"/>
    </source>
</evidence>
<evidence type="ECO:0000256" key="1">
    <source>
        <dbReference type="ARBA" id="ARBA00004567"/>
    </source>
</evidence>
<evidence type="ECO:0000256" key="6">
    <source>
        <dbReference type="ARBA" id="ARBA00023010"/>
    </source>
</evidence>
<keyword evidence="8" id="KW-0539">Nucleus</keyword>
<evidence type="ECO:0000256" key="2">
    <source>
        <dbReference type="ARBA" id="ARBA00011056"/>
    </source>
</evidence>
<comment type="similarity">
    <text evidence="2">Belongs to the GLE1 family.</text>
</comment>
<dbReference type="GO" id="GO:0031369">
    <property type="term" value="F:translation initiation factor binding"/>
    <property type="evidence" value="ECO:0007669"/>
    <property type="project" value="TreeGrafter"/>
</dbReference>
<evidence type="ECO:0000256" key="9">
    <source>
        <dbReference type="ARBA" id="ARBA00026227"/>
    </source>
</evidence>
<dbReference type="GO" id="GO:0005737">
    <property type="term" value="C:cytoplasm"/>
    <property type="evidence" value="ECO:0007669"/>
    <property type="project" value="TreeGrafter"/>
</dbReference>
<organism evidence="12">
    <name type="scientific">Ananas comosus var. bracteatus</name>
    <name type="common">red pineapple</name>
    <dbReference type="NCBI Taxonomy" id="296719"/>
    <lineage>
        <taxon>Eukaryota</taxon>
        <taxon>Viridiplantae</taxon>
        <taxon>Streptophyta</taxon>
        <taxon>Embryophyta</taxon>
        <taxon>Tracheophyta</taxon>
        <taxon>Spermatophyta</taxon>
        <taxon>Magnoliopsida</taxon>
        <taxon>Liliopsida</taxon>
        <taxon>Poales</taxon>
        <taxon>Bromeliaceae</taxon>
        <taxon>Bromelioideae</taxon>
        <taxon>Ananas</taxon>
    </lineage>
</organism>
<sequence>MAIEWYEKKHGTTLPNQQGFIELELPCRKNSPLVASADPDPHWTLDALLSELNSIETQLAVSFVILLRNFVREFCQKKALDRSNNKPFVMCVTDDDVGDSESDDEEKDDQSLVPATRFTCNDLCLSEFEESDDELLNEDFQPCLIEKRHVEEGVLFELESEHQLNVKEQVRNKIAALEVYHNNEIERIASVMARLEKFAEVRREMDGKLDKHYQRKIAEVVDKYLSAVQRDHEQRSQIVERRIRDDAALEEAKRKEKAFHEEKLQQERAKQEAEQAREKSAKLAEEARMAALEAAAKEASEKEAARLREKAISEVDQRGALALSKLSSVEERGEIKHHNLLTNEFHSDKQKGGKLSGIKVFAANAALDAEKKRLTLSNEVPDKAHLTKDFGKIERLIAKSISKLLPTVDNVITRAQELINYINAPECPRPISYCLFASKVVSLCRDRNTKDKTFEKTAFACGYVILRITSQIPAAMDFLLAEFHKVCIYTVPKYLHPLDQASQRKDYFTMIGYHEVDGKLESDEAYLTSVAAYMKLYAAMIQTEINGIKNPHGLKEGWKWLAMFLNHLPANTSTAYALEAFLKMAGFALYKRYGCQFLKILNVISRSFLPALKKQGAKVRADPIKNLEHYLDNKVYLQEPEGRRLATLLLSRELAL</sequence>
<dbReference type="GO" id="GO:0000822">
    <property type="term" value="F:inositol hexakisphosphate binding"/>
    <property type="evidence" value="ECO:0007669"/>
    <property type="project" value="TreeGrafter"/>
</dbReference>
<dbReference type="GO" id="GO:0015031">
    <property type="term" value="P:protein transport"/>
    <property type="evidence" value="ECO:0007669"/>
    <property type="project" value="UniProtKB-KW"/>
</dbReference>
<keyword evidence="7" id="KW-0906">Nuclear pore complex</keyword>
<comment type="subcellular location">
    <subcellularLocation>
        <location evidence="1">Nucleus</location>
        <location evidence="1">Nuclear pore complex</location>
    </subcellularLocation>
</comment>